<dbReference type="GO" id="GO:0004252">
    <property type="term" value="F:serine-type endopeptidase activity"/>
    <property type="evidence" value="ECO:0007669"/>
    <property type="project" value="InterPro"/>
</dbReference>
<dbReference type="PROSITE" id="PS50106">
    <property type="entry name" value="PDZ"/>
    <property type="match status" value="1"/>
</dbReference>
<evidence type="ECO:0000313" key="4">
    <source>
        <dbReference type="EMBL" id="MUP43659.1"/>
    </source>
</evidence>
<dbReference type="OrthoDB" id="9758917at2"/>
<dbReference type="SUPFAM" id="SSF50156">
    <property type="entry name" value="PDZ domain-like"/>
    <property type="match status" value="1"/>
</dbReference>
<comment type="caution">
    <text evidence="4">The sequence shown here is derived from an EMBL/GenBank/DDBJ whole genome shotgun (WGS) entry which is preliminary data.</text>
</comment>
<evidence type="ECO:0000256" key="2">
    <source>
        <dbReference type="ARBA" id="ARBA00022801"/>
    </source>
</evidence>
<accession>A0A7K1LS70</accession>
<dbReference type="RefSeq" id="WP_156277546.1">
    <property type="nucleotide sequence ID" value="NZ_BAABGI010000004.1"/>
</dbReference>
<name>A0A7K1LS70_9FLAO</name>
<dbReference type="Proteomes" id="UP000460416">
    <property type="component" value="Unassembled WGS sequence"/>
</dbReference>
<organism evidence="4 5">
    <name type="scientific">Christiangramia aestuarii</name>
    <dbReference type="NCBI Taxonomy" id="1028746"/>
    <lineage>
        <taxon>Bacteria</taxon>
        <taxon>Pseudomonadati</taxon>
        <taxon>Bacteroidota</taxon>
        <taxon>Flavobacteriia</taxon>
        <taxon>Flavobacteriales</taxon>
        <taxon>Flavobacteriaceae</taxon>
        <taxon>Christiangramia</taxon>
    </lineage>
</organism>
<dbReference type="PRINTS" id="PR00834">
    <property type="entry name" value="PROTEASES2C"/>
</dbReference>
<dbReference type="GO" id="GO:0006508">
    <property type="term" value="P:proteolysis"/>
    <property type="evidence" value="ECO:0007669"/>
    <property type="project" value="UniProtKB-KW"/>
</dbReference>
<keyword evidence="2" id="KW-0378">Hydrolase</keyword>
<evidence type="ECO:0000313" key="5">
    <source>
        <dbReference type="Proteomes" id="UP000460416"/>
    </source>
</evidence>
<dbReference type="Pfam" id="PF13180">
    <property type="entry name" value="PDZ_2"/>
    <property type="match status" value="1"/>
</dbReference>
<dbReference type="InterPro" id="IPR009003">
    <property type="entry name" value="Peptidase_S1_PA"/>
</dbReference>
<dbReference type="EMBL" id="VJVW01000005">
    <property type="protein sequence ID" value="MUP43659.1"/>
    <property type="molecule type" value="Genomic_DNA"/>
</dbReference>
<gene>
    <name evidence="4" type="ORF">FLP08_13830</name>
</gene>
<proteinExistence type="predicted"/>
<keyword evidence="5" id="KW-1185">Reference proteome</keyword>
<dbReference type="PANTHER" id="PTHR43343">
    <property type="entry name" value="PEPTIDASE S12"/>
    <property type="match status" value="1"/>
</dbReference>
<evidence type="ECO:0000259" key="3">
    <source>
        <dbReference type="PROSITE" id="PS50106"/>
    </source>
</evidence>
<dbReference type="Gene3D" id="2.40.10.120">
    <property type="match status" value="1"/>
</dbReference>
<sequence length="469" mass="51026">MKKIASLLVVSVLGGALTLGSYKLFFEDEMQFQNTSQQNTTESSFVPVSNSSRAYGMNTDFTEAAEKTVHAVVHVKNVAVFKSGPRSIWEYYPYSNNNSGRALQGAGSGVIITPDGYIVTNNHVIDGASEIEVTLNNNKTYKAELVGSDPISDIALIKVDPDEDLEYIPFGNSDNMEIGEWVLAVGNPFNLKSTVTAGIISAKARDLNMRDNSPQSFIQTDAAINPGNSGGALVNINGELIGINTAISSPSGSYIGYAFAVPSNNARKIVEDIMEFGDVQQGILGIRGRSINDDVIRELDLSTSQGVIVAEVTPGSGAERSGLRQMDIIKQIDNIEINKFSDLTGYINSKRPGDEVLVKVVRDGKEKQVNVKLTKLSTYRIPALGLEVANATKEELEAYQAPNGVRINRMLADNLPSADLVGGIIAEINSQKVTSVRDVEEIMQNRPKSNPIVILYYNQKGEKQRMIWR</sequence>
<dbReference type="Gene3D" id="2.30.42.10">
    <property type="match status" value="1"/>
</dbReference>
<protein>
    <submittedName>
        <fullName evidence="4">PDZ domain-containing protein</fullName>
    </submittedName>
</protein>
<dbReference type="InterPro" id="IPR001940">
    <property type="entry name" value="Peptidase_S1C"/>
</dbReference>
<keyword evidence="1" id="KW-0645">Protease</keyword>
<dbReference type="AlphaFoldDB" id="A0A7K1LS70"/>
<feature type="domain" description="PDZ" evidence="3">
    <location>
        <begin position="273"/>
        <end position="364"/>
    </location>
</feature>
<reference evidence="4 5" key="1">
    <citation type="submission" date="2019-07" db="EMBL/GenBank/DDBJ databases">
        <title>Gramella aestuarii sp. nov., isolated from a tidal flat, and emended description of Gramella echinicola.</title>
        <authorList>
            <person name="Liu L."/>
        </authorList>
    </citation>
    <scope>NUCLEOTIDE SEQUENCE [LARGE SCALE GENOMIC DNA]</scope>
    <source>
        <strain evidence="4 5">BS12</strain>
    </source>
</reference>
<dbReference type="SUPFAM" id="SSF50494">
    <property type="entry name" value="Trypsin-like serine proteases"/>
    <property type="match status" value="1"/>
</dbReference>
<dbReference type="PANTHER" id="PTHR43343:SF3">
    <property type="entry name" value="PROTEASE DO-LIKE 8, CHLOROPLASTIC"/>
    <property type="match status" value="1"/>
</dbReference>
<dbReference type="InterPro" id="IPR051201">
    <property type="entry name" value="Chloro_Bact_Ser_Proteases"/>
</dbReference>
<dbReference type="Pfam" id="PF13365">
    <property type="entry name" value="Trypsin_2"/>
    <property type="match status" value="1"/>
</dbReference>
<dbReference type="InterPro" id="IPR036034">
    <property type="entry name" value="PDZ_sf"/>
</dbReference>
<evidence type="ECO:0000256" key="1">
    <source>
        <dbReference type="ARBA" id="ARBA00022670"/>
    </source>
</evidence>
<dbReference type="InterPro" id="IPR001478">
    <property type="entry name" value="PDZ"/>
</dbReference>
<dbReference type="SMART" id="SM00228">
    <property type="entry name" value="PDZ"/>
    <property type="match status" value="1"/>
</dbReference>